<evidence type="ECO:0000313" key="5">
    <source>
        <dbReference type="EMBL" id="UJO20430.1"/>
    </source>
</evidence>
<dbReference type="Gene3D" id="1.20.1250.20">
    <property type="entry name" value="MFS general substrate transporter like domains"/>
    <property type="match status" value="2"/>
</dbReference>
<feature type="transmembrane region" description="Helical" evidence="4">
    <location>
        <begin position="243"/>
        <end position="267"/>
    </location>
</feature>
<comment type="subcellular location">
    <subcellularLocation>
        <location evidence="1">Membrane</location>
        <topology evidence="1">Multi-pass membrane protein</topology>
    </subcellularLocation>
</comment>
<keyword evidence="6" id="KW-1185">Reference proteome</keyword>
<dbReference type="GeneID" id="71989837"/>
<dbReference type="PANTHER" id="PTHR11360:SF287">
    <property type="entry name" value="MFS MONOCARBOXYLATE TRANSPORTER"/>
    <property type="match status" value="1"/>
</dbReference>
<evidence type="ECO:0000256" key="2">
    <source>
        <dbReference type="ARBA" id="ARBA00006727"/>
    </source>
</evidence>
<dbReference type="Pfam" id="PF07690">
    <property type="entry name" value="MFS_1"/>
    <property type="match status" value="1"/>
</dbReference>
<sequence>MDNPPNHTARSGNAADDASPDTESRALEALQEDNSHSLPPHDRGKAAWKLLFAAFIFEALLWGFPLSFGVFQEYYSRLPQFQDNPFISVVGTAASGISYMAAPIAIPATKKYAKYRRYMIWVGCMLSALVAGSFASSLGTLILTQGVLYGTGFVIFYYPILSMVNEFWIDRRGFAYGILCSASGVSGAVMPFVLAAMLGEYGYATTLRAVAIALLVLTGPLIPLLRGRLPESTVVGASGRTDWSFLSGSLFWVYSISNIAMGLGYFFPALYLPSYASSNLMSATQGAALLSAMSVAQVFGQISFGYLSDRKMPISLLAALTTFTASVAVFTSWGLAHTFGLLLLFAIIYGFFAAGYTAMWGRMGTAVSSDPAASFAAFGLPNFGKGVGNVLAGPISGALISGATNVNGYGSSRYKAAVIFTGSCMLFSGIVATLDLMRPIGRAMKSVCA</sequence>
<dbReference type="GO" id="GO:0022857">
    <property type="term" value="F:transmembrane transporter activity"/>
    <property type="evidence" value="ECO:0007669"/>
    <property type="project" value="InterPro"/>
</dbReference>
<keyword evidence="4" id="KW-0812">Transmembrane</keyword>
<keyword evidence="4" id="KW-1133">Transmembrane helix</keyword>
<dbReference type="InterPro" id="IPR036259">
    <property type="entry name" value="MFS_trans_sf"/>
</dbReference>
<protein>
    <submittedName>
        <fullName evidence="5">MFS-type transporter pynF</fullName>
    </submittedName>
</protein>
<feature type="transmembrane region" description="Helical" evidence="4">
    <location>
        <begin position="201"/>
        <end position="222"/>
    </location>
</feature>
<feature type="region of interest" description="Disordered" evidence="3">
    <location>
        <begin position="1"/>
        <end position="26"/>
    </location>
</feature>
<feature type="transmembrane region" description="Helical" evidence="4">
    <location>
        <begin position="86"/>
        <end position="106"/>
    </location>
</feature>
<feature type="compositionally biased region" description="Polar residues" evidence="3">
    <location>
        <begin position="1"/>
        <end position="11"/>
    </location>
</feature>
<dbReference type="SUPFAM" id="SSF103473">
    <property type="entry name" value="MFS general substrate transporter"/>
    <property type="match status" value="1"/>
</dbReference>
<dbReference type="OrthoDB" id="2213137at2759"/>
<dbReference type="RefSeq" id="XP_047764796.1">
    <property type="nucleotide sequence ID" value="XM_047909107.1"/>
</dbReference>
<feature type="transmembrane region" description="Helical" evidence="4">
    <location>
        <begin position="416"/>
        <end position="436"/>
    </location>
</feature>
<evidence type="ECO:0000256" key="1">
    <source>
        <dbReference type="ARBA" id="ARBA00004141"/>
    </source>
</evidence>
<dbReference type="Proteomes" id="UP000756132">
    <property type="component" value="Chromosome 7"/>
</dbReference>
<feature type="transmembrane region" description="Helical" evidence="4">
    <location>
        <begin position="173"/>
        <end position="195"/>
    </location>
</feature>
<dbReference type="EMBL" id="CP090169">
    <property type="protein sequence ID" value="UJO20430.1"/>
    <property type="molecule type" value="Genomic_DNA"/>
</dbReference>
<keyword evidence="4" id="KW-0472">Membrane</keyword>
<dbReference type="GO" id="GO:0016020">
    <property type="term" value="C:membrane"/>
    <property type="evidence" value="ECO:0007669"/>
    <property type="project" value="UniProtKB-SubCell"/>
</dbReference>
<evidence type="ECO:0000313" key="6">
    <source>
        <dbReference type="Proteomes" id="UP000756132"/>
    </source>
</evidence>
<organism evidence="5 6">
    <name type="scientific">Passalora fulva</name>
    <name type="common">Tomato leaf mold</name>
    <name type="synonym">Cladosporium fulvum</name>
    <dbReference type="NCBI Taxonomy" id="5499"/>
    <lineage>
        <taxon>Eukaryota</taxon>
        <taxon>Fungi</taxon>
        <taxon>Dikarya</taxon>
        <taxon>Ascomycota</taxon>
        <taxon>Pezizomycotina</taxon>
        <taxon>Dothideomycetes</taxon>
        <taxon>Dothideomycetidae</taxon>
        <taxon>Mycosphaerellales</taxon>
        <taxon>Mycosphaerellaceae</taxon>
        <taxon>Fulvia</taxon>
    </lineage>
</organism>
<dbReference type="KEGG" id="ffu:CLAFUR5_09959"/>
<gene>
    <name evidence="5" type="ORF">CLAFUR5_09959</name>
</gene>
<dbReference type="InterPro" id="IPR050327">
    <property type="entry name" value="Proton-linked_MCT"/>
</dbReference>
<feature type="transmembrane region" description="Helical" evidence="4">
    <location>
        <begin position="314"/>
        <end position="333"/>
    </location>
</feature>
<feature type="transmembrane region" description="Helical" evidence="4">
    <location>
        <begin position="46"/>
        <end position="66"/>
    </location>
</feature>
<reference evidence="5" key="1">
    <citation type="submission" date="2021-12" db="EMBL/GenBank/DDBJ databases">
        <authorList>
            <person name="Zaccaron A."/>
            <person name="Stergiopoulos I."/>
        </authorList>
    </citation>
    <scope>NUCLEOTIDE SEQUENCE</scope>
    <source>
        <strain evidence="5">Race5_Kim</strain>
    </source>
</reference>
<proteinExistence type="inferred from homology"/>
<evidence type="ECO:0000256" key="3">
    <source>
        <dbReference type="SAM" id="MobiDB-lite"/>
    </source>
</evidence>
<accession>A0A9Q8PDH1</accession>
<evidence type="ECO:0000256" key="4">
    <source>
        <dbReference type="SAM" id="Phobius"/>
    </source>
</evidence>
<name>A0A9Q8PDH1_PASFU</name>
<comment type="similarity">
    <text evidence="2">Belongs to the major facilitator superfamily. Monocarboxylate porter (TC 2.A.1.13) family.</text>
</comment>
<feature type="transmembrane region" description="Helical" evidence="4">
    <location>
        <begin position="339"/>
        <end position="360"/>
    </location>
</feature>
<feature type="transmembrane region" description="Helical" evidence="4">
    <location>
        <begin position="142"/>
        <end position="161"/>
    </location>
</feature>
<dbReference type="AlphaFoldDB" id="A0A9Q8PDH1"/>
<dbReference type="PANTHER" id="PTHR11360">
    <property type="entry name" value="MONOCARBOXYLATE TRANSPORTER"/>
    <property type="match status" value="1"/>
</dbReference>
<feature type="transmembrane region" description="Helical" evidence="4">
    <location>
        <begin position="118"/>
        <end position="136"/>
    </location>
</feature>
<dbReference type="InterPro" id="IPR011701">
    <property type="entry name" value="MFS"/>
</dbReference>
<reference evidence="5" key="2">
    <citation type="journal article" date="2022" name="Microb. Genom.">
        <title>A chromosome-scale genome assembly of the tomato pathogen Cladosporium fulvum reveals a compartmentalized genome architecture and the presence of a dispensable chromosome.</title>
        <authorList>
            <person name="Zaccaron A.Z."/>
            <person name="Chen L.H."/>
            <person name="Samaras A."/>
            <person name="Stergiopoulos I."/>
        </authorList>
    </citation>
    <scope>NUCLEOTIDE SEQUENCE</scope>
    <source>
        <strain evidence="5">Race5_Kim</strain>
    </source>
</reference>